<accession>A0AC59ZYQ3</accession>
<proteinExistence type="predicted"/>
<dbReference type="EMBL" id="OX596089">
    <property type="protein sequence ID" value="CAN0531363.1"/>
    <property type="molecule type" value="Genomic_DNA"/>
</dbReference>
<evidence type="ECO:0000313" key="2">
    <source>
        <dbReference type="Proteomes" id="UP001162501"/>
    </source>
</evidence>
<organism evidence="1 2">
    <name type="scientific">Rangifer tarandus platyrhynchus</name>
    <name type="common">Svalbard reindeer</name>
    <dbReference type="NCBI Taxonomy" id="3082113"/>
    <lineage>
        <taxon>Eukaryota</taxon>
        <taxon>Metazoa</taxon>
        <taxon>Chordata</taxon>
        <taxon>Craniata</taxon>
        <taxon>Vertebrata</taxon>
        <taxon>Euteleostomi</taxon>
        <taxon>Mammalia</taxon>
        <taxon>Eutheria</taxon>
        <taxon>Laurasiatheria</taxon>
        <taxon>Artiodactyla</taxon>
        <taxon>Ruminantia</taxon>
        <taxon>Pecora</taxon>
        <taxon>Cervidae</taxon>
        <taxon>Odocoileinae</taxon>
        <taxon>Rangifer</taxon>
    </lineage>
</organism>
<protein>
    <submittedName>
        <fullName evidence="1">Uncharacterized protein</fullName>
    </submittedName>
</protein>
<name>A0AC59ZYQ3_RANTA</name>
<sequence>MKGQVAVGCLRGAGRSRSGRADPRPPLDPSGQVGSTDVKPEQPNLVSYFALRSAKTLRARRAGGRPAPGPKALTVPGNATRDCDTPASGSPSSTSPDHRHPQFHPEKLHPPAWKLSPGNTLGKSQDSPPWFPTSLSVTSLLPDGKS</sequence>
<reference evidence="1" key="1">
    <citation type="submission" date="2023-05" db="EMBL/GenBank/DDBJ databases">
        <authorList>
            <consortium name="ELIXIR-Norway"/>
        </authorList>
    </citation>
    <scope>NUCLEOTIDE SEQUENCE</scope>
</reference>
<gene>
    <name evidence="1" type="ORF">MRATA1EN22A_LOCUS24673</name>
</gene>
<reference evidence="1" key="2">
    <citation type="submission" date="2025-03" db="EMBL/GenBank/DDBJ databases">
        <authorList>
            <consortium name="ELIXIR-Norway"/>
            <consortium name="Elixir Norway"/>
        </authorList>
    </citation>
    <scope>NUCLEOTIDE SEQUENCE</scope>
</reference>
<evidence type="ECO:0000313" key="1">
    <source>
        <dbReference type="EMBL" id="CAN0531363.1"/>
    </source>
</evidence>
<dbReference type="Proteomes" id="UP001162501">
    <property type="component" value="Chromosome 5"/>
</dbReference>